<accession>A0AAU9QVE8</accession>
<comment type="caution">
    <text evidence="1">The sequence shown here is derived from an EMBL/GenBank/DDBJ whole genome shotgun (WGS) entry which is preliminary data.</text>
</comment>
<proteinExistence type="predicted"/>
<dbReference type="EMBL" id="CAKMUD010000118">
    <property type="protein sequence ID" value="CAH1602979.1"/>
    <property type="molecule type" value="Genomic_DNA"/>
</dbReference>
<sequence>MPEELTATTLLHAELPGVPFTRTSNVIRDDLLIHTYTTGKVTRQPNNVLFPGYIT</sequence>
<protein>
    <submittedName>
        <fullName evidence="1">Uncharacterized protein</fullName>
    </submittedName>
</protein>
<name>A0AAU9QVE8_9VIBR</name>
<dbReference type="Proteomes" id="UP001295462">
    <property type="component" value="Unassembled WGS sequence"/>
</dbReference>
<evidence type="ECO:0000313" key="1">
    <source>
        <dbReference type="EMBL" id="CAH1602979.1"/>
    </source>
</evidence>
<dbReference type="AlphaFoldDB" id="A0AAU9QVE8"/>
<evidence type="ECO:0000313" key="2">
    <source>
        <dbReference type="Proteomes" id="UP001295462"/>
    </source>
</evidence>
<gene>
    <name evidence="1" type="ORF">THF1A12_610007</name>
</gene>
<organism evidence="1 2">
    <name type="scientific">Vibrio jasicida</name>
    <dbReference type="NCBI Taxonomy" id="766224"/>
    <lineage>
        <taxon>Bacteria</taxon>
        <taxon>Pseudomonadati</taxon>
        <taxon>Pseudomonadota</taxon>
        <taxon>Gammaproteobacteria</taxon>
        <taxon>Vibrionales</taxon>
        <taxon>Vibrionaceae</taxon>
        <taxon>Vibrio</taxon>
    </lineage>
</organism>
<reference evidence="1" key="1">
    <citation type="submission" date="2022-01" db="EMBL/GenBank/DDBJ databases">
        <authorList>
            <person name="Lagorce A."/>
        </authorList>
    </citation>
    <scope>NUCLEOTIDE SEQUENCE</scope>
    <source>
        <strain evidence="1">Th15_F1_A12</strain>
    </source>
</reference>